<evidence type="ECO:0000256" key="2">
    <source>
        <dbReference type="ARBA" id="ARBA00023125"/>
    </source>
</evidence>
<dbReference type="RefSeq" id="WP_388002112.1">
    <property type="nucleotide sequence ID" value="NZ_JBHUEE010000001.1"/>
</dbReference>
<reference evidence="7" key="1">
    <citation type="journal article" date="2019" name="Int. J. Syst. Evol. Microbiol.">
        <title>The Global Catalogue of Microorganisms (GCM) 10K type strain sequencing project: providing services to taxonomists for standard genome sequencing and annotation.</title>
        <authorList>
            <consortium name="The Broad Institute Genomics Platform"/>
            <consortium name="The Broad Institute Genome Sequencing Center for Infectious Disease"/>
            <person name="Wu L."/>
            <person name="Ma J."/>
        </authorList>
    </citation>
    <scope>NUCLEOTIDE SEQUENCE [LARGE SCALE GENOMIC DNA]</scope>
    <source>
        <strain evidence="7">JCM 17130</strain>
    </source>
</reference>
<proteinExistence type="predicted"/>
<comment type="caution">
    <text evidence="6">The sequence shown here is derived from an EMBL/GenBank/DDBJ whole genome shotgun (WGS) entry which is preliminary data.</text>
</comment>
<evidence type="ECO:0000313" key="6">
    <source>
        <dbReference type="EMBL" id="MFD1716686.1"/>
    </source>
</evidence>
<dbReference type="SMART" id="SM00342">
    <property type="entry name" value="HTH_ARAC"/>
    <property type="match status" value="1"/>
</dbReference>
<dbReference type="InterPro" id="IPR018062">
    <property type="entry name" value="HTH_AraC-typ_CS"/>
</dbReference>
<dbReference type="Gene3D" id="1.10.10.60">
    <property type="entry name" value="Homeodomain-like"/>
    <property type="match status" value="1"/>
</dbReference>
<dbReference type="Pfam" id="PF12833">
    <property type="entry name" value="HTH_18"/>
    <property type="match status" value="1"/>
</dbReference>
<organism evidence="6 7">
    <name type="scientific">Georgenia deserti</name>
    <dbReference type="NCBI Taxonomy" id="2093781"/>
    <lineage>
        <taxon>Bacteria</taxon>
        <taxon>Bacillati</taxon>
        <taxon>Actinomycetota</taxon>
        <taxon>Actinomycetes</taxon>
        <taxon>Micrococcales</taxon>
        <taxon>Bogoriellaceae</taxon>
        <taxon>Georgenia</taxon>
    </lineage>
</organism>
<keyword evidence="2" id="KW-0238">DNA-binding</keyword>
<feature type="domain" description="HTH araC/xylS-type" evidence="5">
    <location>
        <begin position="186"/>
        <end position="286"/>
    </location>
</feature>
<evidence type="ECO:0000313" key="7">
    <source>
        <dbReference type="Proteomes" id="UP001597277"/>
    </source>
</evidence>
<sequence length="286" mass="31049">MRLEHSRQPRPGTRPAGVLWPRAGPEVYETGREAVPDPADLVVSHYWWVHWRRDRVTPFRAQVLGHPVLHLTVEDADGAMHGHDMPQALVHGVVTRLFTADLPTAGRVAGVAFRPGGLAALLDADVRALTGRVVTAATVFGMEIDHLRAAVLAEPEESVRLRLFADAVGQLLAPRLDRVREDGGYATVRTAVELMRQREQVSLGPVAEAVATSPRTLQRLFTRYVGVSPLSVLRRYRLQDAASAIDAGAGEDLAALAASLGFADQAHFTRAFTAMVGVPPSRYRAG</sequence>
<keyword evidence="7" id="KW-1185">Reference proteome</keyword>
<gene>
    <name evidence="6" type="ORF">ACFSE6_02480</name>
</gene>
<evidence type="ECO:0000259" key="5">
    <source>
        <dbReference type="PROSITE" id="PS01124"/>
    </source>
</evidence>
<protein>
    <submittedName>
        <fullName evidence="6">Helix-turn-helix domain-containing protein</fullName>
    </submittedName>
</protein>
<dbReference type="PROSITE" id="PS00041">
    <property type="entry name" value="HTH_ARAC_FAMILY_1"/>
    <property type="match status" value="1"/>
</dbReference>
<keyword evidence="1" id="KW-0805">Transcription regulation</keyword>
<dbReference type="InterPro" id="IPR050204">
    <property type="entry name" value="AraC_XylS_family_regulators"/>
</dbReference>
<dbReference type="Proteomes" id="UP001597277">
    <property type="component" value="Unassembled WGS sequence"/>
</dbReference>
<dbReference type="PROSITE" id="PS01124">
    <property type="entry name" value="HTH_ARAC_FAMILY_2"/>
    <property type="match status" value="1"/>
</dbReference>
<accession>A0ABW4KZ47</accession>
<evidence type="ECO:0000256" key="4">
    <source>
        <dbReference type="SAM" id="MobiDB-lite"/>
    </source>
</evidence>
<dbReference type="SUPFAM" id="SSF46689">
    <property type="entry name" value="Homeodomain-like"/>
    <property type="match status" value="1"/>
</dbReference>
<dbReference type="InterPro" id="IPR046532">
    <property type="entry name" value="DUF6597"/>
</dbReference>
<dbReference type="InterPro" id="IPR018060">
    <property type="entry name" value="HTH_AraC"/>
</dbReference>
<dbReference type="PANTHER" id="PTHR46796">
    <property type="entry name" value="HTH-TYPE TRANSCRIPTIONAL ACTIVATOR RHAS-RELATED"/>
    <property type="match status" value="1"/>
</dbReference>
<evidence type="ECO:0000256" key="1">
    <source>
        <dbReference type="ARBA" id="ARBA00023015"/>
    </source>
</evidence>
<keyword evidence="3" id="KW-0804">Transcription</keyword>
<name>A0ABW4KZ47_9MICO</name>
<dbReference type="EMBL" id="JBHUEE010000001">
    <property type="protein sequence ID" value="MFD1716686.1"/>
    <property type="molecule type" value="Genomic_DNA"/>
</dbReference>
<feature type="region of interest" description="Disordered" evidence="4">
    <location>
        <begin position="1"/>
        <end position="21"/>
    </location>
</feature>
<dbReference type="InterPro" id="IPR009057">
    <property type="entry name" value="Homeodomain-like_sf"/>
</dbReference>
<dbReference type="Pfam" id="PF20240">
    <property type="entry name" value="DUF6597"/>
    <property type="match status" value="1"/>
</dbReference>
<evidence type="ECO:0000256" key="3">
    <source>
        <dbReference type="ARBA" id="ARBA00023163"/>
    </source>
</evidence>